<dbReference type="RefSeq" id="WP_218235762.1">
    <property type="nucleotide sequence ID" value="NZ_BAABBB010000012.1"/>
</dbReference>
<evidence type="ECO:0000313" key="2">
    <source>
        <dbReference type="EMBL" id="GAA3535903.1"/>
    </source>
</evidence>
<gene>
    <name evidence="2" type="ORF">GCM10022263_24680</name>
</gene>
<dbReference type="InterPro" id="IPR018713">
    <property type="entry name" value="MPAB/Lcp_cat_dom"/>
</dbReference>
<dbReference type="Proteomes" id="UP001500301">
    <property type="component" value="Unassembled WGS sequence"/>
</dbReference>
<dbReference type="PANTHER" id="PTHR36124:SF1">
    <property type="entry name" value="ER-BOUND OXYGENASE MPAB_MPAB'_RUBBER OXYGENASE CATALYTIC DOMAIN-CONTAINING PROTEIN"/>
    <property type="match status" value="1"/>
</dbReference>
<evidence type="ECO:0000259" key="1">
    <source>
        <dbReference type="Pfam" id="PF09995"/>
    </source>
</evidence>
<dbReference type="PANTHER" id="PTHR36124">
    <property type="match status" value="1"/>
</dbReference>
<accession>A0ABP6VHE8</accession>
<keyword evidence="3" id="KW-1185">Reference proteome</keyword>
<feature type="domain" description="ER-bound oxygenase mpaB/mpaB'/Rubber oxygenase catalytic" evidence="1">
    <location>
        <begin position="34"/>
        <end position="247"/>
    </location>
</feature>
<dbReference type="Pfam" id="PF09995">
    <property type="entry name" value="MPAB_Lcp_cat"/>
    <property type="match status" value="1"/>
</dbReference>
<proteinExistence type="predicted"/>
<dbReference type="InterPro" id="IPR046366">
    <property type="entry name" value="MPAB"/>
</dbReference>
<name>A0ABP6VHE8_9ACTN</name>
<organism evidence="2 3">
    <name type="scientific">Nocardioides daeguensis</name>
    <dbReference type="NCBI Taxonomy" id="908359"/>
    <lineage>
        <taxon>Bacteria</taxon>
        <taxon>Bacillati</taxon>
        <taxon>Actinomycetota</taxon>
        <taxon>Actinomycetes</taxon>
        <taxon>Propionibacteriales</taxon>
        <taxon>Nocardioidaceae</taxon>
        <taxon>Nocardioides</taxon>
    </lineage>
</organism>
<protein>
    <recommendedName>
        <fullName evidence="1">ER-bound oxygenase mpaB/mpaB'/Rubber oxygenase catalytic domain-containing protein</fullName>
    </recommendedName>
</protein>
<comment type="caution">
    <text evidence="2">The sequence shown here is derived from an EMBL/GenBank/DDBJ whole genome shotgun (WGS) entry which is preliminary data.</text>
</comment>
<sequence length="296" mass="32536">MVTPGIAVSRRIARLDPAEDADEIARLSLVVLHGNAALTSALFTVAFMKQVAVPTMARILHRRGTGDIMRETALRNDDTIVFFGQLLDHGPDSAVGSAWIERLNAIHAHFPLRNSDSLYTLATLALDPHAITASLGRSPFTPTELEAQWLFWRRVAQRQQITDIPAGRAELAAWSAAYERAEYAPSPEGRAVTGALVDAFAVQALPRVLRPLAGEIIATVSPPVLREVHGLPEPRRRVRLAVRAAVGAYVAATPLRPVRLDRSFVEEFGVRRHGHRRIDEVGYQRPARRHTDVGSS</sequence>
<dbReference type="EMBL" id="BAABBB010000012">
    <property type="protein sequence ID" value="GAA3535903.1"/>
    <property type="molecule type" value="Genomic_DNA"/>
</dbReference>
<evidence type="ECO:0000313" key="3">
    <source>
        <dbReference type="Proteomes" id="UP001500301"/>
    </source>
</evidence>
<reference evidence="3" key="1">
    <citation type="journal article" date="2019" name="Int. J. Syst. Evol. Microbiol.">
        <title>The Global Catalogue of Microorganisms (GCM) 10K type strain sequencing project: providing services to taxonomists for standard genome sequencing and annotation.</title>
        <authorList>
            <consortium name="The Broad Institute Genomics Platform"/>
            <consortium name="The Broad Institute Genome Sequencing Center for Infectious Disease"/>
            <person name="Wu L."/>
            <person name="Ma J."/>
        </authorList>
    </citation>
    <scope>NUCLEOTIDE SEQUENCE [LARGE SCALE GENOMIC DNA]</scope>
    <source>
        <strain evidence="3">JCM 17460</strain>
    </source>
</reference>